<proteinExistence type="predicted"/>
<dbReference type="EMBL" id="CP022579">
    <property type="protein sequence ID" value="QEL65473.1"/>
    <property type="molecule type" value="Genomic_DNA"/>
</dbReference>
<name>A0A5C1E9B7_9RHOO</name>
<evidence type="ECO:0000256" key="1">
    <source>
        <dbReference type="SAM" id="SignalP"/>
    </source>
</evidence>
<protein>
    <recommendedName>
        <fullName evidence="4">Porin domain-containing protein</fullName>
    </recommendedName>
</protein>
<evidence type="ECO:0000313" key="3">
    <source>
        <dbReference type="Proteomes" id="UP000323671"/>
    </source>
</evidence>
<dbReference type="Proteomes" id="UP000323671">
    <property type="component" value="Chromosome"/>
</dbReference>
<keyword evidence="1" id="KW-0732">Signal</keyword>
<evidence type="ECO:0008006" key="4">
    <source>
        <dbReference type="Google" id="ProtNLM"/>
    </source>
</evidence>
<keyword evidence="3" id="KW-1185">Reference proteome</keyword>
<reference evidence="2 3" key="1">
    <citation type="submission" date="2017-07" db="EMBL/GenBank/DDBJ databases">
        <title>Complete genome sequence of Oryzomicrobium terrae TPP412.</title>
        <authorList>
            <person name="Chiu L.-W."/>
            <person name="Lo K.-J."/>
            <person name="Tsai Y.-M."/>
            <person name="Lin S.-S."/>
            <person name="Kuo C.-H."/>
            <person name="Liu C.-T."/>
        </authorList>
    </citation>
    <scope>NUCLEOTIDE SEQUENCE [LARGE SCALE GENOMIC DNA]</scope>
    <source>
        <strain evidence="2 3">TPP412</strain>
    </source>
</reference>
<dbReference type="RefSeq" id="WP_149425680.1">
    <property type="nucleotide sequence ID" value="NZ_CP022579.1"/>
</dbReference>
<feature type="chain" id="PRO_5022919636" description="Porin domain-containing protein" evidence="1">
    <location>
        <begin position="26"/>
        <end position="321"/>
    </location>
</feature>
<sequence>MSMESIRSRLALALLLGGVAGMAQASCGQAFCVVNTNWAMQGVPSEPGSSRLDLRYEAINQNRLWRGTRGVSAADDDSDALEKRTNNRNLIATYDYTASNAWGFSFVVPVQQRLHEHVADPAGDATYEKWNFTRLGDVKALANYSVTNDDDPLNRYGVQFGVKLSTGSHTVSNGDGSRAERALQPGSGSTDLIVGGYYTHRGLTPGAAWFGQVSYQQAALTQDAFRPGSQTAVTLGYNQSVAGDLSATLQINALRKDHDRGANAEPALSGGKYAFVSPGLSYAAAKTVQLYGYVQLPVYRNVNGIQLVASRAFVGGMSFQF</sequence>
<evidence type="ECO:0000313" key="2">
    <source>
        <dbReference type="EMBL" id="QEL65473.1"/>
    </source>
</evidence>
<dbReference type="AlphaFoldDB" id="A0A5C1E9B7"/>
<feature type="signal peptide" evidence="1">
    <location>
        <begin position="1"/>
        <end position="25"/>
    </location>
</feature>
<organism evidence="2 3">
    <name type="scientific">Oryzomicrobium terrae</name>
    <dbReference type="NCBI Taxonomy" id="1735038"/>
    <lineage>
        <taxon>Bacteria</taxon>
        <taxon>Pseudomonadati</taxon>
        <taxon>Pseudomonadota</taxon>
        <taxon>Betaproteobacteria</taxon>
        <taxon>Rhodocyclales</taxon>
        <taxon>Rhodocyclaceae</taxon>
        <taxon>Oryzomicrobium</taxon>
    </lineage>
</organism>
<dbReference type="KEGG" id="otr:OTERR_19970"/>
<accession>A0A5C1E9B7</accession>
<gene>
    <name evidence="2" type="ORF">OTERR_19970</name>
</gene>